<proteinExistence type="inferred from homology"/>
<dbReference type="GO" id="GO:0016020">
    <property type="term" value="C:membrane"/>
    <property type="evidence" value="ECO:0007669"/>
    <property type="project" value="UniProtKB-SubCell"/>
</dbReference>
<organism evidence="13 14">
    <name type="scientific">Lacipirellula parvula</name>
    <dbReference type="NCBI Taxonomy" id="2650471"/>
    <lineage>
        <taxon>Bacteria</taxon>
        <taxon>Pseudomonadati</taxon>
        <taxon>Planctomycetota</taxon>
        <taxon>Planctomycetia</taxon>
        <taxon>Pirellulales</taxon>
        <taxon>Lacipirellulaceae</taxon>
        <taxon>Lacipirellula</taxon>
    </lineage>
</organism>
<keyword evidence="5 11" id="KW-0812">Transmembrane</keyword>
<dbReference type="KEGG" id="lpav:PLANPX_5731"/>
<name>A0A5K7XQU4_9BACT</name>
<evidence type="ECO:0000256" key="4">
    <source>
        <dbReference type="ARBA" id="ARBA00022670"/>
    </source>
</evidence>
<sequence length="732" mass="78409">MGMCLIAAMDFAALGNLLLVILMVAAGLGAVIFVHELGHFAVAKMCGVKCPKFYIGFDVPLGSMINNMLGREGEFKIFGIGIPRTIGPPITIGETEYGIGILPLGGYVRMLGQDDDPSNINEQLRESQVAGNSPDSKTIIGPDGKSYVVDRRSYLAKSVPQRMAIISAGVIMNIIFAFIFATVAFKIGVPYEPSFVSRTAPGSPAWRAAIVPGDEVVQIDDIVKPSFAEELMGSVTLGDLEHGLPFVIERDGKQVKLQLVPEQGEKLARVGLASGRSLQLGPPAILRAHTAAAQASPAFELGDEILAVDGAPVANYAEYLSALLKKSDKPVTLTVLRGGKRPADKPEAAPEGGEKIEIIVQPELERTTGLVMQMSKITAVQDNSPAAKAGLKAGDFIERIVAADDDAADDAPSLTRDPFTLPAALAELGDAGKEIKLTVRRGANEEGRQGTEELTIPLRSVDWVEEPIANNDPISAPALGVAYRALTVVSEAKPGSPAAEAGLQEADELQSVEFIPPADMKDKPKKLTFDLSQGDKKDGYGLPSILSELQLFPPGTQLKFTYKRGSESLDATLTPVASEDVYSVERGILLQPIQRIRVAETWSEAAHRGRTETVRSLTMVYRFLSKLGSGQVPVTMLGGPLTIAQAAGYSAFQGWGKLLIFLTMLSANLAVINFLPIPMLDGGHMVFLAWEGLRGRPANERVVMTMQTVGFVFLISLMLFVFTLDITRLFSA</sequence>
<dbReference type="PROSITE" id="PS50106">
    <property type="entry name" value="PDZ"/>
    <property type="match status" value="1"/>
</dbReference>
<dbReference type="SUPFAM" id="SSF50156">
    <property type="entry name" value="PDZ domain-like"/>
    <property type="match status" value="4"/>
</dbReference>
<gene>
    <name evidence="13" type="ORF">PLANPX_5731</name>
</gene>
<evidence type="ECO:0000256" key="6">
    <source>
        <dbReference type="ARBA" id="ARBA00022801"/>
    </source>
</evidence>
<keyword evidence="7" id="KW-0862">Zinc</keyword>
<dbReference type="PANTHER" id="PTHR42837">
    <property type="entry name" value="REGULATOR OF SIGMA-E PROTEASE RSEP"/>
    <property type="match status" value="1"/>
</dbReference>
<protein>
    <submittedName>
        <fullName evidence="13">Membrane-associated zinc metalloprotease</fullName>
    </submittedName>
</protein>
<dbReference type="InterPro" id="IPR001478">
    <property type="entry name" value="PDZ"/>
</dbReference>
<evidence type="ECO:0000256" key="3">
    <source>
        <dbReference type="ARBA" id="ARBA00007931"/>
    </source>
</evidence>
<evidence type="ECO:0000256" key="5">
    <source>
        <dbReference type="ARBA" id="ARBA00022692"/>
    </source>
</evidence>
<dbReference type="SMART" id="SM00228">
    <property type="entry name" value="PDZ"/>
    <property type="match status" value="3"/>
</dbReference>
<dbReference type="AlphaFoldDB" id="A0A5K7XQU4"/>
<dbReference type="Pfam" id="PF02163">
    <property type="entry name" value="Peptidase_M50"/>
    <property type="match status" value="2"/>
</dbReference>
<dbReference type="CDD" id="cd06163">
    <property type="entry name" value="S2P-M50_PDZ_RseP-like"/>
    <property type="match status" value="2"/>
</dbReference>
<keyword evidence="8 11" id="KW-1133">Transmembrane helix</keyword>
<feature type="domain" description="PDZ" evidence="12">
    <location>
        <begin position="357"/>
        <end position="443"/>
    </location>
</feature>
<evidence type="ECO:0000256" key="8">
    <source>
        <dbReference type="ARBA" id="ARBA00022989"/>
    </source>
</evidence>
<evidence type="ECO:0000256" key="1">
    <source>
        <dbReference type="ARBA" id="ARBA00001947"/>
    </source>
</evidence>
<dbReference type="PANTHER" id="PTHR42837:SF2">
    <property type="entry name" value="MEMBRANE METALLOPROTEASE ARASP2, CHLOROPLASTIC-RELATED"/>
    <property type="match status" value="1"/>
</dbReference>
<dbReference type="InterPro" id="IPR008915">
    <property type="entry name" value="Peptidase_M50"/>
</dbReference>
<feature type="transmembrane region" description="Helical" evidence="11">
    <location>
        <begin position="12"/>
        <end position="34"/>
    </location>
</feature>
<dbReference type="GO" id="GO:0006508">
    <property type="term" value="P:proteolysis"/>
    <property type="evidence" value="ECO:0007669"/>
    <property type="project" value="UniProtKB-KW"/>
</dbReference>
<keyword evidence="14" id="KW-1185">Reference proteome</keyword>
<comment type="similarity">
    <text evidence="3">Belongs to the peptidase M50B family.</text>
</comment>
<feature type="transmembrane region" description="Helical" evidence="11">
    <location>
        <begin position="658"/>
        <end position="680"/>
    </location>
</feature>
<dbReference type="Gene3D" id="2.30.42.10">
    <property type="match status" value="4"/>
</dbReference>
<evidence type="ECO:0000256" key="9">
    <source>
        <dbReference type="ARBA" id="ARBA00023049"/>
    </source>
</evidence>
<evidence type="ECO:0000256" key="10">
    <source>
        <dbReference type="ARBA" id="ARBA00023136"/>
    </source>
</evidence>
<evidence type="ECO:0000259" key="12">
    <source>
        <dbReference type="PROSITE" id="PS50106"/>
    </source>
</evidence>
<evidence type="ECO:0000313" key="14">
    <source>
        <dbReference type="Proteomes" id="UP000326837"/>
    </source>
</evidence>
<dbReference type="EMBL" id="AP021861">
    <property type="protein sequence ID" value="BBO36119.1"/>
    <property type="molecule type" value="Genomic_DNA"/>
</dbReference>
<dbReference type="InterPro" id="IPR036034">
    <property type="entry name" value="PDZ_sf"/>
</dbReference>
<keyword evidence="9 13" id="KW-0482">Metalloprotease</keyword>
<dbReference type="Proteomes" id="UP000326837">
    <property type="component" value="Chromosome"/>
</dbReference>
<feature type="transmembrane region" description="Helical" evidence="11">
    <location>
        <begin position="163"/>
        <end position="185"/>
    </location>
</feature>
<dbReference type="InterPro" id="IPR004387">
    <property type="entry name" value="Pept_M50_Zn"/>
</dbReference>
<keyword evidence="6" id="KW-0378">Hydrolase</keyword>
<accession>A0A5K7XQU4</accession>
<comment type="cofactor">
    <cofactor evidence="1">
        <name>Zn(2+)</name>
        <dbReference type="ChEBI" id="CHEBI:29105"/>
    </cofactor>
</comment>
<evidence type="ECO:0000256" key="2">
    <source>
        <dbReference type="ARBA" id="ARBA00004141"/>
    </source>
</evidence>
<feature type="transmembrane region" description="Helical" evidence="11">
    <location>
        <begin position="701"/>
        <end position="722"/>
    </location>
</feature>
<reference evidence="14" key="1">
    <citation type="submission" date="2019-10" db="EMBL/GenBank/DDBJ databases">
        <title>Lacipirellula parvula gen. nov., sp. nov., representing a lineage of planctomycetes widespread in freshwater anoxic habitats, and description of the family Lacipirellulaceae.</title>
        <authorList>
            <person name="Dedysh S.N."/>
            <person name="Kulichevskaya I.S."/>
            <person name="Beletsky A.V."/>
            <person name="Rakitin A.L."/>
            <person name="Mardanov A.V."/>
            <person name="Ivanova A.A."/>
            <person name="Saltykova V.X."/>
            <person name="Rijpstra W.I.C."/>
            <person name="Sinninghe Damste J.S."/>
            <person name="Ravin N.V."/>
        </authorList>
    </citation>
    <scope>NUCLEOTIDE SEQUENCE [LARGE SCALE GENOMIC DNA]</scope>
    <source>
        <strain evidence="14">PX69</strain>
    </source>
</reference>
<evidence type="ECO:0000256" key="7">
    <source>
        <dbReference type="ARBA" id="ARBA00022833"/>
    </source>
</evidence>
<evidence type="ECO:0000256" key="11">
    <source>
        <dbReference type="SAM" id="Phobius"/>
    </source>
</evidence>
<keyword evidence="4 13" id="KW-0645">Protease</keyword>
<keyword evidence="10 11" id="KW-0472">Membrane</keyword>
<evidence type="ECO:0000313" key="13">
    <source>
        <dbReference type="EMBL" id="BBO36119.1"/>
    </source>
</evidence>
<dbReference type="GO" id="GO:0004222">
    <property type="term" value="F:metalloendopeptidase activity"/>
    <property type="evidence" value="ECO:0007669"/>
    <property type="project" value="InterPro"/>
</dbReference>
<comment type="subcellular location">
    <subcellularLocation>
        <location evidence="2">Membrane</location>
        <topology evidence="2">Multi-pass membrane protein</topology>
    </subcellularLocation>
</comment>